<sequence length="224" mass="24379">MARVFVAFLVLAALSAIISVAGKWWGRSIALAGHSDDTTIREVVIGNNVLAVPANMIRFETARRSGVTARLDLYARWPQMDGYSNDARDDFNHAGNTRNILFLSFDEPIMSRDMSGRFEPIYRALIEGEGRAGPGGLTVYRFSEKSGYVDEVLVVGDEDGPAPFVARCLSGPAARESLAPCERDIHIADGLNLTYRMPGELAGSWREVDAAVKKMAAGLLQTGQ</sequence>
<reference evidence="1 2" key="1">
    <citation type="submission" date="2024-01" db="EMBL/GenBank/DDBJ databases">
        <title>New evidence supports the origin of RcGTA from prophage.</title>
        <authorList>
            <person name="Xu Y."/>
            <person name="Liu B."/>
            <person name="Chen F."/>
        </authorList>
    </citation>
    <scope>NUCLEOTIDE SEQUENCE [LARGE SCALE GENOMIC DNA]</scope>
    <source>
        <strain evidence="1 2">CBW1107-2</strain>
    </source>
</reference>
<name>A0ABV3WTR7_9HYPH</name>
<dbReference type="EMBL" id="JAZHFV010000003">
    <property type="protein sequence ID" value="MEX4008063.1"/>
    <property type="molecule type" value="Genomic_DNA"/>
</dbReference>
<proteinExistence type="predicted"/>
<protein>
    <recommendedName>
        <fullName evidence="3">Transmembrane anchored protein</fullName>
    </recommendedName>
</protein>
<keyword evidence="2" id="KW-1185">Reference proteome</keyword>
<evidence type="ECO:0008006" key="3">
    <source>
        <dbReference type="Google" id="ProtNLM"/>
    </source>
</evidence>
<dbReference type="RefSeq" id="WP_368803119.1">
    <property type="nucleotide sequence ID" value="NZ_JAZHFV010000003.1"/>
</dbReference>
<evidence type="ECO:0000313" key="1">
    <source>
        <dbReference type="EMBL" id="MEX4008063.1"/>
    </source>
</evidence>
<organism evidence="1 2">
    <name type="scientific">Neoaquamicrobium sediminum</name>
    <dbReference type="NCBI Taxonomy" id="1849104"/>
    <lineage>
        <taxon>Bacteria</taxon>
        <taxon>Pseudomonadati</taxon>
        <taxon>Pseudomonadota</taxon>
        <taxon>Alphaproteobacteria</taxon>
        <taxon>Hyphomicrobiales</taxon>
        <taxon>Phyllobacteriaceae</taxon>
        <taxon>Neoaquamicrobium</taxon>
    </lineage>
</organism>
<accession>A0ABV3WTR7</accession>
<dbReference type="Proteomes" id="UP001559025">
    <property type="component" value="Unassembled WGS sequence"/>
</dbReference>
<gene>
    <name evidence="1" type="ORF">V1479_12165</name>
</gene>
<comment type="caution">
    <text evidence="1">The sequence shown here is derived from an EMBL/GenBank/DDBJ whole genome shotgun (WGS) entry which is preliminary data.</text>
</comment>
<evidence type="ECO:0000313" key="2">
    <source>
        <dbReference type="Proteomes" id="UP001559025"/>
    </source>
</evidence>